<dbReference type="KEGG" id="rst:ATY39_02590"/>
<dbReference type="Pfam" id="PF11195">
    <property type="entry name" value="Tad2-like"/>
    <property type="match status" value="1"/>
</dbReference>
<keyword evidence="3" id="KW-1185">Reference proteome</keyword>
<evidence type="ECO:0000313" key="2">
    <source>
        <dbReference type="EMBL" id="AMW98414.1"/>
    </source>
</evidence>
<evidence type="ECO:0000313" key="3">
    <source>
        <dbReference type="Proteomes" id="UP000076021"/>
    </source>
</evidence>
<dbReference type="InterPro" id="IPR021361">
    <property type="entry name" value="Tad2-like_dom"/>
</dbReference>
<sequence>MNIQEAILAALKEGRGITRESWGTRSILIIPTNTTACMVSVDFNDHSTPRWQPTADDLTANDWYVYG</sequence>
<dbReference type="OrthoDB" id="2300997at2"/>
<dbReference type="AlphaFoldDB" id="A0A143H9K5"/>
<gene>
    <name evidence="2" type="ORF">ATY39_02590</name>
</gene>
<reference evidence="2 3" key="1">
    <citation type="journal article" date="2016" name="Genome Announc.">
        <title>Whole-Genome Sequence of Rummeliibacillus stabekisii Strain PP9 Isolated from Antarctic Soil.</title>
        <authorList>
            <person name="da Mota F.F."/>
            <person name="Vollu R.E."/>
            <person name="Jurelevicius D."/>
            <person name="Seldin L."/>
        </authorList>
    </citation>
    <scope>NUCLEOTIDE SEQUENCE [LARGE SCALE GENOMIC DNA]</scope>
    <source>
        <strain evidence="2 3">PP9</strain>
    </source>
</reference>
<proteinExistence type="predicted"/>
<dbReference type="STRING" id="241244.ATY39_02590"/>
<reference evidence="3" key="2">
    <citation type="submission" date="2016-03" db="EMBL/GenBank/DDBJ databases">
        <authorList>
            <person name="Ploux O."/>
        </authorList>
    </citation>
    <scope>NUCLEOTIDE SEQUENCE [LARGE SCALE GENOMIC DNA]</scope>
    <source>
        <strain evidence="3">PP9</strain>
    </source>
</reference>
<evidence type="ECO:0000259" key="1">
    <source>
        <dbReference type="Pfam" id="PF11195"/>
    </source>
</evidence>
<dbReference type="RefSeq" id="WP_066785401.1">
    <property type="nucleotide sequence ID" value="NZ_CP014806.1"/>
</dbReference>
<accession>A0A143H9K5</accession>
<protein>
    <recommendedName>
        <fullName evidence="1">Thoeris anti-defense 2-like domain-containing protein</fullName>
    </recommendedName>
</protein>
<dbReference type="Proteomes" id="UP000076021">
    <property type="component" value="Chromosome"/>
</dbReference>
<organism evidence="2 3">
    <name type="scientific">Rummeliibacillus stabekisii</name>
    <dbReference type="NCBI Taxonomy" id="241244"/>
    <lineage>
        <taxon>Bacteria</taxon>
        <taxon>Bacillati</taxon>
        <taxon>Bacillota</taxon>
        <taxon>Bacilli</taxon>
        <taxon>Bacillales</taxon>
        <taxon>Caryophanaceae</taxon>
        <taxon>Rummeliibacillus</taxon>
    </lineage>
</organism>
<feature type="domain" description="Thoeris anti-defense 2-like" evidence="1">
    <location>
        <begin position="1"/>
        <end position="66"/>
    </location>
</feature>
<name>A0A143H9K5_9BACL</name>
<dbReference type="EMBL" id="CP014806">
    <property type="protein sequence ID" value="AMW98414.1"/>
    <property type="molecule type" value="Genomic_DNA"/>
</dbReference>